<dbReference type="EMBL" id="FQZK01000001">
    <property type="protein sequence ID" value="SHI63291.1"/>
    <property type="molecule type" value="Genomic_DNA"/>
</dbReference>
<evidence type="ECO:0000313" key="2">
    <source>
        <dbReference type="Proteomes" id="UP000184452"/>
    </source>
</evidence>
<dbReference type="Gene3D" id="3.10.450.50">
    <property type="match status" value="1"/>
</dbReference>
<protein>
    <recommendedName>
        <fullName evidence="3">SnoaL-like domain-containing protein</fullName>
    </recommendedName>
</protein>
<keyword evidence="2" id="KW-1185">Reference proteome</keyword>
<evidence type="ECO:0000313" key="1">
    <source>
        <dbReference type="EMBL" id="SHI63291.1"/>
    </source>
</evidence>
<dbReference type="Proteomes" id="UP000184452">
    <property type="component" value="Unassembled WGS sequence"/>
</dbReference>
<sequence length="145" mass="15534">MSALEAAVAVVEDFLAHVGAGRLEQAGAHLAPGAVMVFPGGVVHRDLESVLADGRRRYRSVDKHRDAYDGAGDGGHVLSTGRLFGVNLHGVAFDHVRYADHFHLSGGLITRQRVWNDLAVTGVLLARSADDLDPRWRPGPEGGPR</sequence>
<proteinExistence type="predicted"/>
<gene>
    <name evidence="1" type="ORF">SAMN05421803_101786</name>
</gene>
<dbReference type="SUPFAM" id="SSF54427">
    <property type="entry name" value="NTF2-like"/>
    <property type="match status" value="1"/>
</dbReference>
<dbReference type="AlphaFoldDB" id="A0A1M6CR03"/>
<evidence type="ECO:0008006" key="3">
    <source>
        <dbReference type="Google" id="ProtNLM"/>
    </source>
</evidence>
<dbReference type="STRING" id="758803.SAMN05421803_101786"/>
<reference evidence="1 2" key="1">
    <citation type="submission" date="2016-11" db="EMBL/GenBank/DDBJ databases">
        <authorList>
            <person name="Jaros S."/>
            <person name="Januszkiewicz K."/>
            <person name="Wedrychowicz H."/>
        </authorList>
    </citation>
    <scope>NUCLEOTIDE SEQUENCE [LARGE SCALE GENOMIC DNA]</scope>
    <source>
        <strain evidence="1 2">CGMCC 4.5723</strain>
    </source>
</reference>
<accession>A0A1M6CR03</accession>
<dbReference type="RefSeq" id="WP_073374921.1">
    <property type="nucleotide sequence ID" value="NZ_FQZK01000001.1"/>
</dbReference>
<name>A0A1M6CR03_9ACTN</name>
<organism evidence="1 2">
    <name type="scientific">Nocardiopsis flavescens</name>
    <dbReference type="NCBI Taxonomy" id="758803"/>
    <lineage>
        <taxon>Bacteria</taxon>
        <taxon>Bacillati</taxon>
        <taxon>Actinomycetota</taxon>
        <taxon>Actinomycetes</taxon>
        <taxon>Streptosporangiales</taxon>
        <taxon>Nocardiopsidaceae</taxon>
        <taxon>Nocardiopsis</taxon>
    </lineage>
</organism>
<dbReference type="InterPro" id="IPR032710">
    <property type="entry name" value="NTF2-like_dom_sf"/>
</dbReference>
<dbReference type="OrthoDB" id="8635217at2"/>